<dbReference type="EMBL" id="WJQU01000004">
    <property type="protein sequence ID" value="KAJ6635668.1"/>
    <property type="molecule type" value="Genomic_DNA"/>
</dbReference>
<evidence type="ECO:0000313" key="1">
    <source>
        <dbReference type="EMBL" id="KAJ6635668.1"/>
    </source>
</evidence>
<protein>
    <submittedName>
        <fullName evidence="1">Uncharacterized protein</fullName>
    </submittedName>
</protein>
<dbReference type="Proteomes" id="UP001151699">
    <property type="component" value="Chromosome C"/>
</dbReference>
<evidence type="ECO:0000313" key="2">
    <source>
        <dbReference type="Proteomes" id="UP001151699"/>
    </source>
</evidence>
<proteinExistence type="predicted"/>
<reference evidence="1" key="1">
    <citation type="submission" date="2022-07" db="EMBL/GenBank/DDBJ databases">
        <authorList>
            <person name="Trinca V."/>
            <person name="Uliana J.V.C."/>
            <person name="Torres T.T."/>
            <person name="Ward R.J."/>
            <person name="Monesi N."/>
        </authorList>
    </citation>
    <scope>NUCLEOTIDE SEQUENCE</scope>
    <source>
        <strain evidence="1">HSMRA1968</strain>
        <tissue evidence="1">Whole embryos</tissue>
    </source>
</reference>
<comment type="caution">
    <text evidence="1">The sequence shown here is derived from an EMBL/GenBank/DDBJ whole genome shotgun (WGS) entry which is preliminary data.</text>
</comment>
<sequence length="55" mass="6475">MVKVLHIKTKTMKGGYGTKDSFSMYSRAYSIRFLEDITFSMKMIKFAFCNNSKEY</sequence>
<keyword evidence="2" id="KW-1185">Reference proteome</keyword>
<accession>A0A9Q0RX96</accession>
<name>A0A9Q0RX96_9DIPT</name>
<dbReference type="AlphaFoldDB" id="A0A9Q0RX96"/>
<organism evidence="1 2">
    <name type="scientific">Pseudolycoriella hygida</name>
    <dbReference type="NCBI Taxonomy" id="35572"/>
    <lineage>
        <taxon>Eukaryota</taxon>
        <taxon>Metazoa</taxon>
        <taxon>Ecdysozoa</taxon>
        <taxon>Arthropoda</taxon>
        <taxon>Hexapoda</taxon>
        <taxon>Insecta</taxon>
        <taxon>Pterygota</taxon>
        <taxon>Neoptera</taxon>
        <taxon>Endopterygota</taxon>
        <taxon>Diptera</taxon>
        <taxon>Nematocera</taxon>
        <taxon>Sciaroidea</taxon>
        <taxon>Sciaridae</taxon>
        <taxon>Pseudolycoriella</taxon>
    </lineage>
</organism>
<gene>
    <name evidence="1" type="ORF">Bhyg_14254</name>
</gene>